<dbReference type="Proteomes" id="UP000250079">
    <property type="component" value="Chromosome"/>
</dbReference>
<reference evidence="1 2" key="1">
    <citation type="submission" date="2016-12" db="EMBL/GenBank/DDBJ databases">
        <authorList>
            <person name="Song W.-J."/>
            <person name="Kurnit D.M."/>
        </authorList>
    </citation>
    <scope>NUCLEOTIDE SEQUENCE [LARGE SCALE GENOMIC DNA]</scope>
    <source>
        <strain evidence="1 2">IMCC3135</strain>
    </source>
</reference>
<evidence type="ECO:0000313" key="2">
    <source>
        <dbReference type="Proteomes" id="UP000250079"/>
    </source>
</evidence>
<organism evidence="1 2">
    <name type="scientific">Granulosicoccus antarcticus IMCC3135</name>
    <dbReference type="NCBI Taxonomy" id="1192854"/>
    <lineage>
        <taxon>Bacteria</taxon>
        <taxon>Pseudomonadati</taxon>
        <taxon>Pseudomonadota</taxon>
        <taxon>Gammaproteobacteria</taxon>
        <taxon>Chromatiales</taxon>
        <taxon>Granulosicoccaceae</taxon>
        <taxon>Granulosicoccus</taxon>
    </lineage>
</organism>
<dbReference type="KEGG" id="gai:IMCC3135_01360"/>
<dbReference type="EMBL" id="CP018632">
    <property type="protein sequence ID" value="ASJ70391.1"/>
    <property type="molecule type" value="Genomic_DNA"/>
</dbReference>
<name>A0A2Z2NJY9_9GAMM</name>
<proteinExistence type="predicted"/>
<protein>
    <submittedName>
        <fullName evidence="1">Uncharacterized protein</fullName>
    </submittedName>
</protein>
<dbReference type="AlphaFoldDB" id="A0A2Z2NJY9"/>
<sequence length="36" mass="4193">MQTHEWFAECFTAPGKLQKDYSVPFLIKLNNSYTSP</sequence>
<keyword evidence="2" id="KW-1185">Reference proteome</keyword>
<accession>A0A2Z2NJY9</accession>
<evidence type="ECO:0000313" key="1">
    <source>
        <dbReference type="EMBL" id="ASJ70391.1"/>
    </source>
</evidence>
<gene>
    <name evidence="1" type="ORF">IMCC3135_01360</name>
</gene>